<evidence type="ECO:0000256" key="9">
    <source>
        <dbReference type="ARBA" id="ARBA00023136"/>
    </source>
</evidence>
<feature type="region of interest" description="Disordered" evidence="10">
    <location>
        <begin position="346"/>
        <end position="374"/>
    </location>
</feature>
<feature type="transmembrane region" description="Helical" evidence="11">
    <location>
        <begin position="179"/>
        <end position="202"/>
    </location>
</feature>
<dbReference type="Pfam" id="PF07549">
    <property type="entry name" value="Sec_GG"/>
    <property type="match status" value="1"/>
</dbReference>
<evidence type="ECO:0000256" key="6">
    <source>
        <dbReference type="ARBA" id="ARBA00022927"/>
    </source>
</evidence>
<keyword evidence="5 11" id="KW-0812">Transmembrane</keyword>
<dbReference type="InterPro" id="IPR022813">
    <property type="entry name" value="SecD/SecF_arch_bac"/>
</dbReference>
<feature type="transmembrane region" description="Helical" evidence="11">
    <location>
        <begin position="155"/>
        <end position="172"/>
    </location>
</feature>
<feature type="transmembrane region" description="Helical" evidence="11">
    <location>
        <begin position="208"/>
        <end position="227"/>
    </location>
</feature>
<dbReference type="GO" id="GO:0015450">
    <property type="term" value="F:protein-transporting ATPase activity"/>
    <property type="evidence" value="ECO:0007669"/>
    <property type="project" value="InterPro"/>
</dbReference>
<dbReference type="NCBIfam" id="TIGR00916">
    <property type="entry name" value="2A0604s01"/>
    <property type="match status" value="1"/>
</dbReference>
<evidence type="ECO:0000256" key="8">
    <source>
        <dbReference type="ARBA" id="ARBA00023010"/>
    </source>
</evidence>
<dbReference type="InterPro" id="IPR022645">
    <property type="entry name" value="SecD/SecF_bac"/>
</dbReference>
<sequence length="374" mass="39505">MSDSHELTPNEKSPNGFVRIYRGLTTINFISRTKIYFAVSAVVIIAGLGSIGLRGLNLGIDFKGGTAWEVIATSTTTAEVTKAVEAAGAGQPTVFILGGSTVHVEADLNALTGTELTRVENAVADALAKIANKSADQVSVSTVGPTWGGAVTNRALIALLVFFVAVVIYISGRFEPKMAISAFAAMVHDLLITMGIYSIFGFQVTPDTVIALLTILGYSLYDTVVVFDRVRDNTRGILNNGSMSYSDMINLSMNQTLARSINTSLVAILPVLSVLFVGAELLGATTLREYGLALFVGLMAGAYSSLFIASPLLALLKEREPRMIDLRNRLAAKGARTVMSARSAAELAGGGGSSQDASSSKATITAKARKQKRR</sequence>
<keyword evidence="3" id="KW-0813">Transport</keyword>
<reference evidence="13" key="1">
    <citation type="submission" date="2020-05" db="EMBL/GenBank/DDBJ databases">
        <authorList>
            <person name="Chiriac C."/>
            <person name="Salcher M."/>
            <person name="Ghai R."/>
            <person name="Kavagutti S V."/>
        </authorList>
    </citation>
    <scope>NUCLEOTIDE SEQUENCE</scope>
</reference>
<keyword evidence="6" id="KW-0653">Protein transport</keyword>
<feature type="compositionally biased region" description="Low complexity" evidence="10">
    <location>
        <begin position="354"/>
        <end position="366"/>
    </location>
</feature>
<evidence type="ECO:0000313" key="13">
    <source>
        <dbReference type="EMBL" id="CAB4785174.1"/>
    </source>
</evidence>
<feature type="transmembrane region" description="Helical" evidence="11">
    <location>
        <begin position="261"/>
        <end position="284"/>
    </location>
</feature>
<keyword evidence="7 11" id="KW-1133">Transmembrane helix</keyword>
<evidence type="ECO:0000256" key="2">
    <source>
        <dbReference type="ARBA" id="ARBA00015792"/>
    </source>
</evidence>
<evidence type="ECO:0000256" key="7">
    <source>
        <dbReference type="ARBA" id="ARBA00022989"/>
    </source>
</evidence>
<dbReference type="PANTHER" id="PTHR30081:SF8">
    <property type="entry name" value="PROTEIN TRANSLOCASE SUBUNIT SECF"/>
    <property type="match status" value="1"/>
</dbReference>
<feature type="transmembrane region" description="Helical" evidence="11">
    <location>
        <begin position="35"/>
        <end position="53"/>
    </location>
</feature>
<keyword evidence="8" id="KW-0811">Translocation</keyword>
<keyword evidence="9 11" id="KW-0472">Membrane</keyword>
<dbReference type="InterPro" id="IPR005665">
    <property type="entry name" value="SecF_bac"/>
</dbReference>
<dbReference type="InterPro" id="IPR048634">
    <property type="entry name" value="SecD_SecF_C"/>
</dbReference>
<dbReference type="PANTHER" id="PTHR30081">
    <property type="entry name" value="PROTEIN-EXPORT MEMBRANE PROTEIN SEC"/>
    <property type="match status" value="1"/>
</dbReference>
<evidence type="ECO:0000256" key="11">
    <source>
        <dbReference type="SAM" id="Phobius"/>
    </source>
</evidence>
<dbReference type="PRINTS" id="PR01755">
    <property type="entry name" value="SECFTRNLCASE"/>
</dbReference>
<evidence type="ECO:0000256" key="10">
    <source>
        <dbReference type="SAM" id="MobiDB-lite"/>
    </source>
</evidence>
<evidence type="ECO:0000256" key="5">
    <source>
        <dbReference type="ARBA" id="ARBA00022692"/>
    </source>
</evidence>
<evidence type="ECO:0000259" key="12">
    <source>
        <dbReference type="Pfam" id="PF02355"/>
    </source>
</evidence>
<name>A0A6J6WPK8_9ZZZZ</name>
<dbReference type="InterPro" id="IPR055344">
    <property type="entry name" value="SecD_SecF_C_bact"/>
</dbReference>
<gene>
    <name evidence="13" type="ORF">UFOPK2958_00791</name>
</gene>
<evidence type="ECO:0000256" key="3">
    <source>
        <dbReference type="ARBA" id="ARBA00022448"/>
    </source>
</evidence>
<feature type="domain" description="Protein export membrane protein SecD/SecF C-terminal" evidence="12">
    <location>
        <begin position="125"/>
        <end position="318"/>
    </location>
</feature>
<dbReference type="HAMAP" id="MF_01464_B">
    <property type="entry name" value="SecF_B"/>
    <property type="match status" value="1"/>
</dbReference>
<comment type="subcellular location">
    <subcellularLocation>
        <location evidence="1">Cell membrane</location>
        <topology evidence="1">Multi-pass membrane protein</topology>
    </subcellularLocation>
</comment>
<dbReference type="EMBL" id="CAFAAB010000080">
    <property type="protein sequence ID" value="CAB4785174.1"/>
    <property type="molecule type" value="Genomic_DNA"/>
</dbReference>
<dbReference type="SUPFAM" id="SSF82866">
    <property type="entry name" value="Multidrug efflux transporter AcrB transmembrane domain"/>
    <property type="match status" value="1"/>
</dbReference>
<evidence type="ECO:0000256" key="4">
    <source>
        <dbReference type="ARBA" id="ARBA00022475"/>
    </source>
</evidence>
<dbReference type="AlphaFoldDB" id="A0A6J6WPK8"/>
<accession>A0A6J6WPK8</accession>
<dbReference type="InterPro" id="IPR022646">
    <property type="entry name" value="SecD/SecF_CS"/>
</dbReference>
<dbReference type="Pfam" id="PF02355">
    <property type="entry name" value="SecD_SecF_C"/>
    <property type="match status" value="1"/>
</dbReference>
<proteinExistence type="inferred from homology"/>
<dbReference type="Gene3D" id="1.20.1640.10">
    <property type="entry name" value="Multidrug efflux transporter AcrB transmembrane domain"/>
    <property type="match status" value="1"/>
</dbReference>
<feature type="transmembrane region" description="Helical" evidence="11">
    <location>
        <begin position="290"/>
        <end position="316"/>
    </location>
</feature>
<keyword evidence="4" id="KW-1003">Cell membrane</keyword>
<organism evidence="13">
    <name type="scientific">freshwater metagenome</name>
    <dbReference type="NCBI Taxonomy" id="449393"/>
    <lineage>
        <taxon>unclassified sequences</taxon>
        <taxon>metagenomes</taxon>
        <taxon>ecological metagenomes</taxon>
    </lineage>
</organism>
<evidence type="ECO:0000256" key="1">
    <source>
        <dbReference type="ARBA" id="ARBA00004651"/>
    </source>
</evidence>
<dbReference type="NCBIfam" id="TIGR00966">
    <property type="entry name" value="transloc_SecF"/>
    <property type="match status" value="1"/>
</dbReference>
<dbReference type="GO" id="GO:0005886">
    <property type="term" value="C:plasma membrane"/>
    <property type="evidence" value="ECO:0007669"/>
    <property type="project" value="UniProtKB-SubCell"/>
</dbReference>
<protein>
    <recommendedName>
        <fullName evidence="2">Protein translocase subunit SecF</fullName>
    </recommendedName>
</protein>
<dbReference type="GO" id="GO:0006886">
    <property type="term" value="P:intracellular protein transport"/>
    <property type="evidence" value="ECO:0007669"/>
    <property type="project" value="InterPro"/>
</dbReference>